<organism evidence="1">
    <name type="scientific">marine sediment metagenome</name>
    <dbReference type="NCBI Taxonomy" id="412755"/>
    <lineage>
        <taxon>unclassified sequences</taxon>
        <taxon>metagenomes</taxon>
        <taxon>ecological metagenomes</taxon>
    </lineage>
</organism>
<dbReference type="EMBL" id="LAZR01007604">
    <property type="protein sequence ID" value="KKM84176.1"/>
    <property type="molecule type" value="Genomic_DNA"/>
</dbReference>
<reference evidence="1" key="1">
    <citation type="journal article" date="2015" name="Nature">
        <title>Complex archaea that bridge the gap between prokaryotes and eukaryotes.</title>
        <authorList>
            <person name="Spang A."/>
            <person name="Saw J.H."/>
            <person name="Jorgensen S.L."/>
            <person name="Zaremba-Niedzwiedzka K."/>
            <person name="Martijn J."/>
            <person name="Lind A.E."/>
            <person name="van Eijk R."/>
            <person name="Schleper C."/>
            <person name="Guy L."/>
            <person name="Ettema T.J."/>
        </authorList>
    </citation>
    <scope>NUCLEOTIDE SEQUENCE</scope>
</reference>
<name>A0A0F9L9Z8_9ZZZZ</name>
<gene>
    <name evidence="1" type="ORF">LCGC14_1301760</name>
</gene>
<evidence type="ECO:0000313" key="1">
    <source>
        <dbReference type="EMBL" id="KKM84176.1"/>
    </source>
</evidence>
<protein>
    <submittedName>
        <fullName evidence="1">Uncharacterized protein</fullName>
    </submittedName>
</protein>
<proteinExistence type="predicted"/>
<dbReference type="AlphaFoldDB" id="A0A0F9L9Z8"/>
<accession>A0A0F9L9Z8</accession>
<sequence length="91" mass="10850">MVFKLTREDFETKEDFLFYIVNHLGCNDLRVCYSYDRKDGTIGFSKWIQFLELMHYEQDDVVPKLSITRKEFTKRICKNKTCGANVVQNVK</sequence>
<comment type="caution">
    <text evidence="1">The sequence shown here is derived from an EMBL/GenBank/DDBJ whole genome shotgun (WGS) entry which is preliminary data.</text>
</comment>